<protein>
    <submittedName>
        <fullName evidence="2">Putative secreted protein</fullName>
    </submittedName>
</protein>
<proteinExistence type="evidence at transcript level"/>
<keyword evidence="1" id="KW-0732">Signal</keyword>
<sequence>MYARTAFSVLVCLTYCICSLRRVVTQHFGLFFQSPRKRFNPHPSPPSFFCASTHPIYCQFVSTLEAALPEEVYCNMYR</sequence>
<dbReference type="EMBL" id="GBBI01004524">
    <property type="protein sequence ID" value="JAC14188.1"/>
    <property type="molecule type" value="mRNA"/>
</dbReference>
<name>A0A023EYG8_TRIIF</name>
<evidence type="ECO:0000313" key="2">
    <source>
        <dbReference type="EMBL" id="JAC14188.1"/>
    </source>
</evidence>
<feature type="signal peptide" evidence="1">
    <location>
        <begin position="1"/>
        <end position="25"/>
    </location>
</feature>
<feature type="non-terminal residue" evidence="2">
    <location>
        <position position="78"/>
    </location>
</feature>
<accession>A0A023EYG8</accession>
<feature type="chain" id="PRO_5001520152" evidence="1">
    <location>
        <begin position="26"/>
        <end position="78"/>
    </location>
</feature>
<dbReference type="AlphaFoldDB" id="A0A023EYG8"/>
<organism evidence="2">
    <name type="scientific">Triatoma infestans</name>
    <name type="common">Assassin bug</name>
    <dbReference type="NCBI Taxonomy" id="30076"/>
    <lineage>
        <taxon>Eukaryota</taxon>
        <taxon>Metazoa</taxon>
        <taxon>Ecdysozoa</taxon>
        <taxon>Arthropoda</taxon>
        <taxon>Hexapoda</taxon>
        <taxon>Insecta</taxon>
        <taxon>Pterygota</taxon>
        <taxon>Neoptera</taxon>
        <taxon>Paraneoptera</taxon>
        <taxon>Hemiptera</taxon>
        <taxon>Heteroptera</taxon>
        <taxon>Panheteroptera</taxon>
        <taxon>Cimicomorpha</taxon>
        <taxon>Reduviidae</taxon>
        <taxon>Triatominae</taxon>
        <taxon>Triatoma</taxon>
    </lineage>
</organism>
<reference evidence="2" key="1">
    <citation type="journal article" date="2014" name="PLoS Negl. Trop. Dis.">
        <title>An updated insight into the Sialotranscriptome of Triatoma infestans: developmental stage and geographic variations.</title>
        <authorList>
            <person name="Schwarz A."/>
            <person name="Medrano-Mercado N."/>
            <person name="Schaub G.A."/>
            <person name="Struchiner C.J."/>
            <person name="Bargues M.D."/>
            <person name="Levy M.Z."/>
            <person name="Ribeiro J.M."/>
        </authorList>
    </citation>
    <scope>NUCLEOTIDE SEQUENCE</scope>
    <source>
        <strain evidence="2">Chile</strain>
        <tissue evidence="2">Salivary glands</tissue>
    </source>
</reference>
<evidence type="ECO:0000256" key="1">
    <source>
        <dbReference type="SAM" id="SignalP"/>
    </source>
</evidence>